<evidence type="ECO:0000313" key="2">
    <source>
        <dbReference type="EMBL" id="GAA3949734.1"/>
    </source>
</evidence>
<comment type="caution">
    <text evidence="2">The sequence shown here is derived from an EMBL/GenBank/DDBJ whole genome shotgun (WGS) entry which is preliminary data.</text>
</comment>
<dbReference type="InterPro" id="IPR005122">
    <property type="entry name" value="Uracil-DNA_glycosylase-like"/>
</dbReference>
<dbReference type="SMART" id="SM00987">
    <property type="entry name" value="UreE_C"/>
    <property type="match status" value="1"/>
</dbReference>
<dbReference type="SMART" id="SM00986">
    <property type="entry name" value="UDG"/>
    <property type="match status" value="1"/>
</dbReference>
<name>A0ABP7NML8_9GAMM</name>
<dbReference type="InterPro" id="IPR047124">
    <property type="entry name" value="HI_0220.2"/>
</dbReference>
<dbReference type="Pfam" id="PF03167">
    <property type="entry name" value="UDG"/>
    <property type="match status" value="1"/>
</dbReference>
<reference evidence="3" key="1">
    <citation type="journal article" date="2019" name="Int. J. Syst. Evol. Microbiol.">
        <title>The Global Catalogue of Microorganisms (GCM) 10K type strain sequencing project: providing services to taxonomists for standard genome sequencing and annotation.</title>
        <authorList>
            <consortium name="The Broad Institute Genomics Platform"/>
            <consortium name="The Broad Institute Genome Sequencing Center for Infectious Disease"/>
            <person name="Wu L."/>
            <person name="Ma J."/>
        </authorList>
    </citation>
    <scope>NUCLEOTIDE SEQUENCE [LARGE SCALE GENOMIC DNA]</scope>
    <source>
        <strain evidence="3">JCM 17555</strain>
    </source>
</reference>
<keyword evidence="3" id="KW-1185">Reference proteome</keyword>
<dbReference type="Proteomes" id="UP001501337">
    <property type="component" value="Unassembled WGS sequence"/>
</dbReference>
<dbReference type="SUPFAM" id="SSF52141">
    <property type="entry name" value="Uracil-DNA glycosylase-like"/>
    <property type="match status" value="1"/>
</dbReference>
<proteinExistence type="predicted"/>
<dbReference type="CDD" id="cd10033">
    <property type="entry name" value="UDG_like"/>
    <property type="match status" value="1"/>
</dbReference>
<evidence type="ECO:0000259" key="1">
    <source>
        <dbReference type="SMART" id="SM00986"/>
    </source>
</evidence>
<gene>
    <name evidence="2" type="ORF">GCM10022278_06100</name>
</gene>
<evidence type="ECO:0000313" key="3">
    <source>
        <dbReference type="Proteomes" id="UP001501337"/>
    </source>
</evidence>
<sequence length="203" mass="22654">MAGLIPEAKPIFQLPVTARIGIFSQAPGNKAHLKGLPFFDPSGVRLRSWLGVDETAFYESGKFAIAPMAFCFPGYDGSGKTGKGGDKPPVSECAERWRTQLMAQLMPQLDLVLLIGQYAQRWHLPEQSHLSMTARVANWRAALGRPAPGEPILLPMPHPSWRNTAWLKKNPWFEDEFVPELQARVRRALQGSTQDLHQLDTTI</sequence>
<accession>A0ABP7NML8</accession>
<feature type="domain" description="Uracil-DNA glycosylase-like" evidence="1">
    <location>
        <begin position="11"/>
        <end position="182"/>
    </location>
</feature>
<dbReference type="PANTHER" id="PTHR42160">
    <property type="entry name" value="URACIL-DNA GLYCOSYLASE SUPERFAMILY PROTEIN"/>
    <property type="match status" value="1"/>
</dbReference>
<dbReference type="InterPro" id="IPR036895">
    <property type="entry name" value="Uracil-DNA_glycosylase-like_sf"/>
</dbReference>
<dbReference type="PANTHER" id="PTHR42160:SF1">
    <property type="entry name" value="URACIL-DNA GLYCOSYLASE SUPERFAMILY PROTEIN"/>
    <property type="match status" value="1"/>
</dbReference>
<dbReference type="EMBL" id="BAABBO010000001">
    <property type="protein sequence ID" value="GAA3949734.1"/>
    <property type="molecule type" value="Genomic_DNA"/>
</dbReference>
<dbReference type="Gene3D" id="3.40.470.10">
    <property type="entry name" value="Uracil-DNA glycosylase-like domain"/>
    <property type="match status" value="1"/>
</dbReference>
<organism evidence="2 3">
    <name type="scientific">Allohahella marinimesophila</name>
    <dbReference type="NCBI Taxonomy" id="1054972"/>
    <lineage>
        <taxon>Bacteria</taxon>
        <taxon>Pseudomonadati</taxon>
        <taxon>Pseudomonadota</taxon>
        <taxon>Gammaproteobacteria</taxon>
        <taxon>Oceanospirillales</taxon>
        <taxon>Hahellaceae</taxon>
        <taxon>Allohahella</taxon>
    </lineage>
</organism>
<protein>
    <submittedName>
        <fullName evidence="2">Uracil-DNA glycosylase family protein</fullName>
    </submittedName>
</protein>